<dbReference type="InterPro" id="IPR001650">
    <property type="entry name" value="Helicase_C-like"/>
</dbReference>
<organism evidence="15 16">
    <name type="scientific">Candidatus Magnetoglobus multicellularis str. Araruama</name>
    <dbReference type="NCBI Taxonomy" id="890399"/>
    <lineage>
        <taxon>Bacteria</taxon>
        <taxon>Pseudomonadati</taxon>
        <taxon>Thermodesulfobacteriota</taxon>
        <taxon>Desulfobacteria</taxon>
        <taxon>Desulfobacterales</taxon>
        <taxon>Desulfobacteraceae</taxon>
        <taxon>Candidatus Magnetoglobus</taxon>
    </lineage>
</organism>
<dbReference type="SMART" id="SM00487">
    <property type="entry name" value="DEXDc"/>
    <property type="match status" value="1"/>
</dbReference>
<keyword evidence="6" id="KW-0347">Helicase</keyword>
<dbReference type="SMART" id="SM01058">
    <property type="entry name" value="CarD_TRCF"/>
    <property type="match status" value="1"/>
</dbReference>
<dbReference type="FunFam" id="3.40.50.300:FF:000546">
    <property type="entry name" value="Transcription-repair-coupling factor"/>
    <property type="match status" value="1"/>
</dbReference>
<dbReference type="NCBIfam" id="TIGR00580">
    <property type="entry name" value="mfd"/>
    <property type="match status" value="1"/>
</dbReference>
<dbReference type="EMBL" id="ATBP01000590">
    <property type="protein sequence ID" value="ETR69662.1"/>
    <property type="molecule type" value="Genomic_DNA"/>
</dbReference>
<dbReference type="PROSITE" id="PS51192">
    <property type="entry name" value="HELICASE_ATP_BIND_1"/>
    <property type="match status" value="1"/>
</dbReference>
<feature type="domain" description="Helicase C-terminal" evidence="14">
    <location>
        <begin position="315"/>
        <end position="469"/>
    </location>
</feature>
<evidence type="ECO:0000256" key="1">
    <source>
        <dbReference type="ARBA" id="ARBA00004496"/>
    </source>
</evidence>
<evidence type="ECO:0000256" key="5">
    <source>
        <dbReference type="ARBA" id="ARBA00022801"/>
    </source>
</evidence>
<keyword evidence="7" id="KW-0067">ATP-binding</keyword>
<reference evidence="16" key="1">
    <citation type="submission" date="2012-11" db="EMBL/GenBank/DDBJ databases">
        <authorList>
            <person name="Lucero-Rivera Y.E."/>
            <person name="Tovar-Ramirez D."/>
        </authorList>
    </citation>
    <scope>NUCLEOTIDE SEQUENCE [LARGE SCALE GENOMIC DNA]</scope>
    <source>
        <strain evidence="16">Araruama</strain>
    </source>
</reference>
<evidence type="ECO:0000313" key="15">
    <source>
        <dbReference type="EMBL" id="ETR69662.1"/>
    </source>
</evidence>
<dbReference type="Pfam" id="PF02559">
    <property type="entry name" value="CarD_TRCF_RID"/>
    <property type="match status" value="1"/>
</dbReference>
<comment type="similarity">
    <text evidence="11">In the C-terminal section; belongs to the helicase family. RecG subfamily.</text>
</comment>
<keyword evidence="4" id="KW-0227">DNA damage</keyword>
<comment type="similarity">
    <text evidence="10">In the N-terminal section; belongs to the UvrB family.</text>
</comment>
<keyword evidence="3" id="KW-0547">Nucleotide-binding</keyword>
<dbReference type="GO" id="GO:0006281">
    <property type="term" value="P:DNA repair"/>
    <property type="evidence" value="ECO:0007669"/>
    <property type="project" value="UniProtKB-KW"/>
</dbReference>
<evidence type="ECO:0000259" key="14">
    <source>
        <dbReference type="PROSITE" id="PS51194"/>
    </source>
</evidence>
<dbReference type="GO" id="GO:0003684">
    <property type="term" value="F:damaged DNA binding"/>
    <property type="evidence" value="ECO:0007669"/>
    <property type="project" value="InterPro"/>
</dbReference>
<evidence type="ECO:0000256" key="12">
    <source>
        <dbReference type="ARBA" id="ARBA00070128"/>
    </source>
</evidence>
<dbReference type="GO" id="GO:0005524">
    <property type="term" value="F:ATP binding"/>
    <property type="evidence" value="ECO:0007669"/>
    <property type="project" value="UniProtKB-KW"/>
</dbReference>
<evidence type="ECO:0000256" key="9">
    <source>
        <dbReference type="ARBA" id="ARBA00023204"/>
    </source>
</evidence>
<protein>
    <recommendedName>
        <fullName evidence="12">Transcription-repair-coupling factor</fullName>
    </recommendedName>
</protein>
<evidence type="ECO:0000259" key="13">
    <source>
        <dbReference type="PROSITE" id="PS51192"/>
    </source>
</evidence>
<proteinExistence type="inferred from homology"/>
<gene>
    <name evidence="15" type="ORF">OMM_03789</name>
</gene>
<evidence type="ECO:0000256" key="7">
    <source>
        <dbReference type="ARBA" id="ARBA00022840"/>
    </source>
</evidence>
<dbReference type="Pfam" id="PF00270">
    <property type="entry name" value="DEAD"/>
    <property type="match status" value="1"/>
</dbReference>
<dbReference type="Pfam" id="PF00271">
    <property type="entry name" value="Helicase_C"/>
    <property type="match status" value="1"/>
</dbReference>
<comment type="caution">
    <text evidence="15">The sequence shown here is derived from an EMBL/GenBank/DDBJ whole genome shotgun (WGS) entry which is preliminary data.</text>
</comment>
<evidence type="ECO:0000256" key="10">
    <source>
        <dbReference type="ARBA" id="ARBA00061104"/>
    </source>
</evidence>
<dbReference type="InterPro" id="IPR003711">
    <property type="entry name" value="CarD-like/TRCF_RID"/>
</dbReference>
<dbReference type="GO" id="GO:0016787">
    <property type="term" value="F:hydrolase activity"/>
    <property type="evidence" value="ECO:0007669"/>
    <property type="project" value="UniProtKB-KW"/>
</dbReference>
<evidence type="ECO:0000256" key="6">
    <source>
        <dbReference type="ARBA" id="ARBA00022806"/>
    </source>
</evidence>
<keyword evidence="5" id="KW-0378">Hydrolase</keyword>
<keyword evidence="9" id="KW-0234">DNA repair</keyword>
<evidence type="ECO:0000256" key="11">
    <source>
        <dbReference type="ARBA" id="ARBA00061399"/>
    </source>
</evidence>
<dbReference type="InterPro" id="IPR011545">
    <property type="entry name" value="DEAD/DEAH_box_helicase_dom"/>
</dbReference>
<dbReference type="GO" id="GO:0003678">
    <property type="term" value="F:DNA helicase activity"/>
    <property type="evidence" value="ECO:0007669"/>
    <property type="project" value="TreeGrafter"/>
</dbReference>
<dbReference type="GO" id="GO:0005737">
    <property type="term" value="C:cytoplasm"/>
    <property type="evidence" value="ECO:0007669"/>
    <property type="project" value="UniProtKB-SubCell"/>
</dbReference>
<dbReference type="PANTHER" id="PTHR47964">
    <property type="entry name" value="ATP-DEPENDENT DNA HELICASE HOMOLOG RECG, CHLOROPLASTIC"/>
    <property type="match status" value="1"/>
</dbReference>
<dbReference type="SMART" id="SM00490">
    <property type="entry name" value="HELICc"/>
    <property type="match status" value="1"/>
</dbReference>
<evidence type="ECO:0000256" key="4">
    <source>
        <dbReference type="ARBA" id="ARBA00022763"/>
    </source>
</evidence>
<dbReference type="CDD" id="cd17991">
    <property type="entry name" value="DEXHc_TRCF"/>
    <property type="match status" value="1"/>
</dbReference>
<dbReference type="InterPro" id="IPR027417">
    <property type="entry name" value="P-loop_NTPase"/>
</dbReference>
<dbReference type="Gene3D" id="2.40.10.170">
    <property type="match status" value="1"/>
</dbReference>
<accession>A0A1V1P432</accession>
<dbReference type="InterPro" id="IPR004576">
    <property type="entry name" value="Mfd"/>
</dbReference>
<dbReference type="PANTHER" id="PTHR47964:SF1">
    <property type="entry name" value="ATP-DEPENDENT DNA HELICASE HOMOLOG RECG, CHLOROPLASTIC"/>
    <property type="match status" value="1"/>
</dbReference>
<evidence type="ECO:0000256" key="3">
    <source>
        <dbReference type="ARBA" id="ARBA00022741"/>
    </source>
</evidence>
<dbReference type="Gene3D" id="3.40.50.300">
    <property type="entry name" value="P-loop containing nucleotide triphosphate hydrolases"/>
    <property type="match status" value="2"/>
</dbReference>
<keyword evidence="8" id="KW-0238">DNA-binding</keyword>
<evidence type="ECO:0000256" key="8">
    <source>
        <dbReference type="ARBA" id="ARBA00023125"/>
    </source>
</evidence>
<dbReference type="PROSITE" id="PS51194">
    <property type="entry name" value="HELICASE_CTER"/>
    <property type="match status" value="1"/>
</dbReference>
<dbReference type="AlphaFoldDB" id="A0A1V1P432"/>
<dbReference type="InterPro" id="IPR014001">
    <property type="entry name" value="Helicase_ATP-bd"/>
</dbReference>
<evidence type="ECO:0000256" key="2">
    <source>
        <dbReference type="ARBA" id="ARBA00022490"/>
    </source>
</evidence>
<feature type="domain" description="Helicase ATP-binding" evidence="13">
    <location>
        <begin position="133"/>
        <end position="294"/>
    </location>
</feature>
<comment type="subcellular location">
    <subcellularLocation>
        <location evidence="1">Cytoplasm</location>
    </subcellularLocation>
</comment>
<evidence type="ECO:0000313" key="16">
    <source>
        <dbReference type="Proteomes" id="UP000189670"/>
    </source>
</evidence>
<keyword evidence="2" id="KW-0963">Cytoplasm</keyword>
<name>A0A1V1P432_9BACT</name>
<dbReference type="Proteomes" id="UP000189670">
    <property type="component" value="Unassembled WGS sequence"/>
</dbReference>
<dbReference type="InterPro" id="IPR047112">
    <property type="entry name" value="RecG/Mfd"/>
</dbReference>
<sequence>MVHIEHGIGQYKGLIKLRHGGVENDFILITYKDKDRLYLPVDRLDMIQKYMGVEGVAPTLDKMGGKSWEKVKEKVKKSAEKMAKELLDLYAARKVNKGFAFSPDDFLFQDFEAQFEYEETPDQLKAIEQVLKDMEQDTPMDRLVCGDVGYGKTEVALRASFKAVQDNKQVAMLVPTTLLCEQHLATFQARFENYPVRVEGLSRFKTNKQQRKIVQDLAEGRVDIVIGTHRLLQKDIQFKDIGLLIIDEEQRFGVRHKEKIKRFRKTMDVLALTATPIPRTLHMSMLGIRDISLISTPPEDRQPITTYVTQFDGIVVAQAIRKEIARQGQIFFIHNNINTIYSIASYLQKLVPEVRLAVAHGRMSETELESVMVDFLKHQLDLIVCTTIIESGIDIPSANTIFINRAERFGLSQIYQLRGRVGRSGDVAFAYLFVPPESQLKKNAMKRMKVLMENSDLGEGFKLAMSDLQIRGGGAILGAEQSGHIAAVGYEMFLELIEQAVQQQKGKKFYRPWIQKSMCPGLCSFQNHIYRILINDCSFIGVFQR</sequence>
<dbReference type="SUPFAM" id="SSF52540">
    <property type="entry name" value="P-loop containing nucleoside triphosphate hydrolases"/>
    <property type="match status" value="2"/>
</dbReference>